<evidence type="ECO:0000256" key="4">
    <source>
        <dbReference type="ARBA" id="ARBA00022833"/>
    </source>
</evidence>
<feature type="binding site" evidence="6">
    <location>
        <position position="102"/>
    </location>
    <ligand>
        <name>Zn(2+)</name>
        <dbReference type="ChEBI" id="CHEBI:29105"/>
    </ligand>
</feature>
<reference evidence="7 8" key="1">
    <citation type="submission" date="2014-07" db="EMBL/GenBank/DDBJ databases">
        <authorList>
            <person name="McCorrison J."/>
            <person name="Sanka R."/>
            <person name="Torralba M."/>
            <person name="Gillis M."/>
            <person name="Haft D.H."/>
            <person name="Methe B."/>
            <person name="Sutton G."/>
            <person name="Nelson K.E."/>
        </authorList>
    </citation>
    <scope>NUCLEOTIDE SEQUENCE [LARGE SCALE GENOMIC DNA]</scope>
    <source>
        <strain evidence="7 8">DNF00314</strain>
    </source>
</reference>
<dbReference type="Proteomes" id="UP000029628">
    <property type="component" value="Unassembled WGS sequence"/>
</dbReference>
<comment type="cofactor">
    <cofactor evidence="6">
        <name>Zn(2+)</name>
        <dbReference type="ChEBI" id="CHEBI:29105"/>
    </cofactor>
    <text evidence="6">Binds 1 zinc ion per subunit.</text>
</comment>
<evidence type="ECO:0000256" key="6">
    <source>
        <dbReference type="PIRSR" id="PIRSR601765-1"/>
    </source>
</evidence>
<name>A0A096BUJ8_9FIRM</name>
<feature type="binding site" evidence="6">
    <location>
        <position position="41"/>
    </location>
    <ligand>
        <name>Zn(2+)</name>
        <dbReference type="ChEBI" id="CHEBI:29105"/>
    </ligand>
</feature>
<accession>A0A096BUJ8</accession>
<evidence type="ECO:0000256" key="3">
    <source>
        <dbReference type="ARBA" id="ARBA00022723"/>
    </source>
</evidence>
<evidence type="ECO:0000256" key="2">
    <source>
        <dbReference type="ARBA" id="ARBA00012925"/>
    </source>
</evidence>
<dbReference type="RefSeq" id="WP_038153239.1">
    <property type="nucleotide sequence ID" value="NZ_JRNT01000041.1"/>
</dbReference>
<comment type="catalytic activity">
    <reaction evidence="5">
        <text>hydrogencarbonate + H(+) = CO2 + H2O</text>
        <dbReference type="Rhea" id="RHEA:10748"/>
        <dbReference type="ChEBI" id="CHEBI:15377"/>
        <dbReference type="ChEBI" id="CHEBI:15378"/>
        <dbReference type="ChEBI" id="CHEBI:16526"/>
        <dbReference type="ChEBI" id="CHEBI:17544"/>
        <dbReference type="EC" id="4.2.1.1"/>
    </reaction>
</comment>
<dbReference type="Gene3D" id="3.40.1050.10">
    <property type="entry name" value="Carbonic anhydrase"/>
    <property type="match status" value="1"/>
</dbReference>
<keyword evidence="8" id="KW-1185">Reference proteome</keyword>
<dbReference type="SMART" id="SM00947">
    <property type="entry name" value="Pro_CA"/>
    <property type="match status" value="1"/>
</dbReference>
<dbReference type="AlphaFoldDB" id="A0A096BUJ8"/>
<dbReference type="EMBL" id="JRNT01000041">
    <property type="protein sequence ID" value="KGF46407.1"/>
    <property type="molecule type" value="Genomic_DNA"/>
</dbReference>
<gene>
    <name evidence="7" type="ORF">HMPREF0872_08380</name>
</gene>
<dbReference type="eggNOG" id="COG0288">
    <property type="taxonomic scope" value="Bacteria"/>
</dbReference>
<dbReference type="InterPro" id="IPR001765">
    <property type="entry name" value="Carbonic_anhydrase"/>
</dbReference>
<dbReference type="PANTHER" id="PTHR43175:SF3">
    <property type="entry name" value="CARBON DISULFIDE HYDROLASE"/>
    <property type="match status" value="1"/>
</dbReference>
<evidence type="ECO:0000256" key="1">
    <source>
        <dbReference type="ARBA" id="ARBA00006217"/>
    </source>
</evidence>
<evidence type="ECO:0000313" key="8">
    <source>
        <dbReference type="Proteomes" id="UP000029628"/>
    </source>
</evidence>
<feature type="binding site" evidence="6">
    <location>
        <position position="99"/>
    </location>
    <ligand>
        <name>Zn(2+)</name>
        <dbReference type="ChEBI" id="CHEBI:29105"/>
    </ligand>
</feature>
<dbReference type="GO" id="GO:0008270">
    <property type="term" value="F:zinc ion binding"/>
    <property type="evidence" value="ECO:0007669"/>
    <property type="project" value="InterPro"/>
</dbReference>
<proteinExistence type="inferred from homology"/>
<evidence type="ECO:0000256" key="5">
    <source>
        <dbReference type="ARBA" id="ARBA00048348"/>
    </source>
</evidence>
<dbReference type="EC" id="4.2.1.1" evidence="2"/>
<sequence length="189" mass="21464">MLNIDELVTANRKFLEDSKNDPRMREHLTSHPKKKLAIVTCMDTRLVDMLERALGYTRGEIIVIKTAGNSVTNPFDSVVQSLLVAVYGMEVEDVLVIGHEECGMIDFSSQSFIQKMVAAGINRDAIRMIETGLIDWMDKFCVSEHNVLFTVDRLKKHPLFPAYMHFYGGMMDPATGEFRMLSVESQENQ</sequence>
<comment type="caution">
    <text evidence="7">The sequence shown here is derived from an EMBL/GenBank/DDBJ whole genome shotgun (WGS) entry which is preliminary data.</text>
</comment>
<dbReference type="InterPro" id="IPR036874">
    <property type="entry name" value="Carbonic_anhydrase_sf"/>
</dbReference>
<dbReference type="SUPFAM" id="SSF53056">
    <property type="entry name" value="beta-carbonic anhydrase, cab"/>
    <property type="match status" value="1"/>
</dbReference>
<organism evidence="7 8">
    <name type="scientific">Veillonella montpellierensis DNF00314</name>
    <dbReference type="NCBI Taxonomy" id="1401067"/>
    <lineage>
        <taxon>Bacteria</taxon>
        <taxon>Bacillati</taxon>
        <taxon>Bacillota</taxon>
        <taxon>Negativicutes</taxon>
        <taxon>Veillonellales</taxon>
        <taxon>Veillonellaceae</taxon>
        <taxon>Veillonella</taxon>
    </lineage>
</organism>
<comment type="similarity">
    <text evidence="1">Belongs to the beta-class carbonic anhydrase family.</text>
</comment>
<feature type="binding site" evidence="6">
    <location>
        <position position="43"/>
    </location>
    <ligand>
        <name>Zn(2+)</name>
        <dbReference type="ChEBI" id="CHEBI:29105"/>
    </ligand>
</feature>
<keyword evidence="4 6" id="KW-0862">Zinc</keyword>
<keyword evidence="3 6" id="KW-0479">Metal-binding</keyword>
<dbReference type="PANTHER" id="PTHR43175">
    <property type="entry name" value="CARBONIC ANHYDRASE"/>
    <property type="match status" value="1"/>
</dbReference>
<protein>
    <recommendedName>
        <fullName evidence="2">carbonic anhydrase</fullName>
        <ecNumber evidence="2">4.2.1.1</ecNumber>
    </recommendedName>
</protein>
<dbReference type="GO" id="GO:0004089">
    <property type="term" value="F:carbonate dehydratase activity"/>
    <property type="evidence" value="ECO:0007669"/>
    <property type="project" value="UniProtKB-EC"/>
</dbReference>
<dbReference type="CDD" id="cd03379">
    <property type="entry name" value="beta_CA_cladeD"/>
    <property type="match status" value="1"/>
</dbReference>
<dbReference type="Pfam" id="PF00484">
    <property type="entry name" value="Pro_CA"/>
    <property type="match status" value="1"/>
</dbReference>
<evidence type="ECO:0000313" key="7">
    <source>
        <dbReference type="EMBL" id="KGF46407.1"/>
    </source>
</evidence>